<comment type="caution">
    <text evidence="1">The sequence shown here is derived from an EMBL/GenBank/DDBJ whole genome shotgun (WGS) entry which is preliminary data.</text>
</comment>
<gene>
    <name evidence="1" type="ORF">FHL15_003292</name>
</gene>
<organism evidence="1 2">
    <name type="scientific">Xylaria flabelliformis</name>
    <dbReference type="NCBI Taxonomy" id="2512241"/>
    <lineage>
        <taxon>Eukaryota</taxon>
        <taxon>Fungi</taxon>
        <taxon>Dikarya</taxon>
        <taxon>Ascomycota</taxon>
        <taxon>Pezizomycotina</taxon>
        <taxon>Sordariomycetes</taxon>
        <taxon>Xylariomycetidae</taxon>
        <taxon>Xylariales</taxon>
        <taxon>Xylariaceae</taxon>
        <taxon>Xylaria</taxon>
    </lineage>
</organism>
<dbReference type="AlphaFoldDB" id="A0A553I6A8"/>
<proteinExistence type="predicted"/>
<dbReference type="OrthoDB" id="4676812at2759"/>
<keyword evidence="2" id="KW-1185">Reference proteome</keyword>
<dbReference type="EMBL" id="VFLP01000014">
    <property type="protein sequence ID" value="TRX95738.1"/>
    <property type="molecule type" value="Genomic_DNA"/>
</dbReference>
<reference evidence="2" key="1">
    <citation type="submission" date="2019-06" db="EMBL/GenBank/DDBJ databases">
        <title>Draft genome sequence of the griseofulvin-producing fungus Xylaria cubensis strain G536.</title>
        <authorList>
            <person name="Mead M.E."/>
            <person name="Raja H.A."/>
            <person name="Steenwyk J.L."/>
            <person name="Knowles S.L."/>
            <person name="Oberlies N.H."/>
            <person name="Rokas A."/>
        </authorList>
    </citation>
    <scope>NUCLEOTIDE SEQUENCE [LARGE SCALE GENOMIC DNA]</scope>
    <source>
        <strain evidence="2">G536</strain>
    </source>
</reference>
<dbReference type="Gene3D" id="2.170.15.10">
    <property type="entry name" value="Proaerolysin, chain A, domain 3"/>
    <property type="match status" value="1"/>
</dbReference>
<name>A0A553I6A8_9PEZI</name>
<dbReference type="SUPFAM" id="SSF56973">
    <property type="entry name" value="Aerolisin/ETX pore-forming domain"/>
    <property type="match status" value="1"/>
</dbReference>
<sequence>MSDASDKVSLAREGNLPETTANDLNVMNITPEMVKAVVERRDHVEGSLKGFALPGDGHNGRSEITRLRNHLISDWKEVQVSEEVVRKHDTFDQLFENFDGNEPITVNFSRSFSVTKGMNYSLSKDFNVTVNASIPLGQSGAMVGFTATQRKSEVEGKSWTETYDQSVNFPVTVPAGKGIELRQTIIEHGKDGVWEAIIGAHGSAGIESETWLNGYEYIFPKFHDVFHPSTNRTITRTQIMTRIETKLLLISKPPSAVRDNGTSDDIMEFMIQDIGAYDNKNAEEQVFITATPKEGLPPMDIKATQRLTLKLLFDENPTRPVPEKERASKALQLKGRITTNTRPLDALVEVGQYTFVPSANAPKTATLVMKFNDAKVTSANLKAQITGFIKQTSWGGDVRFQFS</sequence>
<accession>A0A553I6A8</accession>
<evidence type="ECO:0000313" key="2">
    <source>
        <dbReference type="Proteomes" id="UP000319160"/>
    </source>
</evidence>
<evidence type="ECO:0000313" key="1">
    <source>
        <dbReference type="EMBL" id="TRX95738.1"/>
    </source>
</evidence>
<protein>
    <submittedName>
        <fullName evidence="1">Uncharacterized protein</fullName>
    </submittedName>
</protein>
<dbReference type="Proteomes" id="UP000319160">
    <property type="component" value="Unassembled WGS sequence"/>
</dbReference>